<dbReference type="PIRSF" id="PIRSF006769">
    <property type="entry name" value="RibD"/>
    <property type="match status" value="1"/>
</dbReference>
<dbReference type="GO" id="GO:0008270">
    <property type="term" value="F:zinc ion binding"/>
    <property type="evidence" value="ECO:0007669"/>
    <property type="project" value="InterPro"/>
</dbReference>
<comment type="pathway">
    <text evidence="2">Cofactor biosynthesis; riboflavin biosynthesis; 5-amino-6-(D-ribitylamino)uracil from GTP: step 3/4.</text>
</comment>
<evidence type="ECO:0000256" key="4">
    <source>
        <dbReference type="ARBA" id="ARBA00022723"/>
    </source>
</evidence>
<dbReference type="InterPro" id="IPR004794">
    <property type="entry name" value="Eubact_RibD"/>
</dbReference>
<dbReference type="PANTHER" id="PTHR38011">
    <property type="entry name" value="DIHYDROFOLATE REDUCTASE FAMILY PROTEIN (AFU_ORTHOLOGUE AFUA_8G06820)"/>
    <property type="match status" value="1"/>
</dbReference>
<dbReference type="InterPro" id="IPR002734">
    <property type="entry name" value="RibDG_C"/>
</dbReference>
<proteinExistence type="predicted"/>
<dbReference type="CDD" id="cd01284">
    <property type="entry name" value="Riboflavin_deaminase-reductase"/>
    <property type="match status" value="1"/>
</dbReference>
<evidence type="ECO:0000313" key="10">
    <source>
        <dbReference type="EMBL" id="CAB4766865.1"/>
    </source>
</evidence>
<keyword evidence="4" id="KW-0479">Metal-binding</keyword>
<reference evidence="10" key="1">
    <citation type="submission" date="2020-05" db="EMBL/GenBank/DDBJ databases">
        <authorList>
            <person name="Chiriac C."/>
            <person name="Salcher M."/>
            <person name="Ghai R."/>
            <person name="Kavagutti S V."/>
        </authorList>
    </citation>
    <scope>NUCLEOTIDE SEQUENCE</scope>
</reference>
<dbReference type="PROSITE" id="PS00903">
    <property type="entry name" value="CYT_DCMP_DEAMINASES_1"/>
    <property type="match status" value="1"/>
</dbReference>
<dbReference type="GO" id="GO:0008703">
    <property type="term" value="F:5-amino-6-(5-phosphoribosylamino)uracil reductase activity"/>
    <property type="evidence" value="ECO:0007669"/>
    <property type="project" value="InterPro"/>
</dbReference>
<keyword evidence="6" id="KW-0521">NADP</keyword>
<keyword evidence="3" id="KW-0686">Riboflavin biosynthesis</keyword>
<protein>
    <submittedName>
        <fullName evidence="10">Unannotated protein</fullName>
    </submittedName>
</protein>
<dbReference type="InterPro" id="IPR050765">
    <property type="entry name" value="Riboflavin_Biosynth_HTPR"/>
</dbReference>
<dbReference type="GO" id="GO:0009231">
    <property type="term" value="P:riboflavin biosynthetic process"/>
    <property type="evidence" value="ECO:0007669"/>
    <property type="project" value="UniProtKB-UniPathway"/>
</dbReference>
<dbReference type="SUPFAM" id="SSF53927">
    <property type="entry name" value="Cytidine deaminase-like"/>
    <property type="match status" value="1"/>
</dbReference>
<evidence type="ECO:0000256" key="1">
    <source>
        <dbReference type="ARBA" id="ARBA00004882"/>
    </source>
</evidence>
<feature type="domain" description="CMP/dCMP-type deaminase" evidence="9">
    <location>
        <begin position="18"/>
        <end position="141"/>
    </location>
</feature>
<dbReference type="AlphaFoldDB" id="A0A6J6V721"/>
<dbReference type="InterPro" id="IPR002125">
    <property type="entry name" value="CMP_dCMP_dom"/>
</dbReference>
<evidence type="ECO:0000256" key="2">
    <source>
        <dbReference type="ARBA" id="ARBA00004910"/>
    </source>
</evidence>
<sequence length="354" mass="38085">MHFLHAPRELVSRVGVEVDYIAAMRRAITLAEMGLGKTAPNPIVGAVIIDAAGVTIGEGFHNRMAAPDHAEVMAINSANKKTKGATMVVTLEPCNHVGSTGPCVQAIIDAGISTLVYAVTDPNEDASGGADTLRAAGIDVIKGVLEKEATDANRAWLTKISKGRPYFTWKVATTLDARVAASDDTSQWITNESSRADVQLLRRQADAILVGTNTVITDNPHLIPRGEFAGYTQNPIRVICGEQELPSKAQVFDDLAQTVVVKTKNLDLLVERLSELDMNHVFVEAGPTLGSAMVDHGLIDELIIYQAPSLLGSGKHFYSSNNATSISEKLNLEHISTEMLMGDIKSTYRLRSDV</sequence>
<dbReference type="InterPro" id="IPR016193">
    <property type="entry name" value="Cytidine_deaminase-like"/>
</dbReference>
<dbReference type="Pfam" id="PF01872">
    <property type="entry name" value="RibD_C"/>
    <property type="match status" value="1"/>
</dbReference>
<keyword evidence="7" id="KW-0560">Oxidoreductase</keyword>
<dbReference type="GO" id="GO:0008835">
    <property type="term" value="F:diaminohydroxyphosphoribosylaminopyrimidine deaminase activity"/>
    <property type="evidence" value="ECO:0007669"/>
    <property type="project" value="InterPro"/>
</dbReference>
<dbReference type="UniPathway" id="UPA00275">
    <property type="reaction ID" value="UER00401"/>
</dbReference>
<dbReference type="PROSITE" id="PS51747">
    <property type="entry name" value="CYT_DCMP_DEAMINASES_2"/>
    <property type="match status" value="1"/>
</dbReference>
<accession>A0A6J6V721</accession>
<dbReference type="InterPro" id="IPR016192">
    <property type="entry name" value="APOBEC/CMP_deaminase_Zn-bd"/>
</dbReference>
<dbReference type="InterPro" id="IPR024072">
    <property type="entry name" value="DHFR-like_dom_sf"/>
</dbReference>
<name>A0A6J6V721_9ZZZZ</name>
<evidence type="ECO:0000259" key="9">
    <source>
        <dbReference type="PROSITE" id="PS51747"/>
    </source>
</evidence>
<dbReference type="Gene3D" id="3.40.140.10">
    <property type="entry name" value="Cytidine Deaminase, domain 2"/>
    <property type="match status" value="1"/>
</dbReference>
<dbReference type="PANTHER" id="PTHR38011:SF7">
    <property type="entry name" value="2,5-DIAMINO-6-RIBOSYLAMINO-4(3H)-PYRIMIDINONE 5'-PHOSPHATE REDUCTASE"/>
    <property type="match status" value="1"/>
</dbReference>
<gene>
    <name evidence="10" type="ORF">UFOPK2894_00328</name>
</gene>
<keyword evidence="5" id="KW-0862">Zinc</keyword>
<dbReference type="EMBL" id="CAEZZQ010000012">
    <property type="protein sequence ID" value="CAB4766865.1"/>
    <property type="molecule type" value="Genomic_DNA"/>
</dbReference>
<evidence type="ECO:0000256" key="6">
    <source>
        <dbReference type="ARBA" id="ARBA00022857"/>
    </source>
</evidence>
<dbReference type="NCBIfam" id="TIGR00326">
    <property type="entry name" value="eubact_ribD"/>
    <property type="match status" value="1"/>
</dbReference>
<evidence type="ECO:0000256" key="8">
    <source>
        <dbReference type="ARBA" id="ARBA00023268"/>
    </source>
</evidence>
<dbReference type="SUPFAM" id="SSF53597">
    <property type="entry name" value="Dihydrofolate reductase-like"/>
    <property type="match status" value="1"/>
</dbReference>
<organism evidence="10">
    <name type="scientific">freshwater metagenome</name>
    <dbReference type="NCBI Taxonomy" id="449393"/>
    <lineage>
        <taxon>unclassified sequences</taxon>
        <taxon>metagenomes</taxon>
        <taxon>ecological metagenomes</taxon>
    </lineage>
</organism>
<comment type="pathway">
    <text evidence="1">Cofactor biosynthesis; riboflavin biosynthesis; 5-amino-6-(D-ribitylamino)uracil from GTP: step 2/4.</text>
</comment>
<evidence type="ECO:0000256" key="3">
    <source>
        <dbReference type="ARBA" id="ARBA00022619"/>
    </source>
</evidence>
<dbReference type="Pfam" id="PF00383">
    <property type="entry name" value="dCMP_cyt_deam_1"/>
    <property type="match status" value="1"/>
</dbReference>
<dbReference type="Gene3D" id="3.40.430.10">
    <property type="entry name" value="Dihydrofolate Reductase, subunit A"/>
    <property type="match status" value="2"/>
</dbReference>
<evidence type="ECO:0000256" key="7">
    <source>
        <dbReference type="ARBA" id="ARBA00023002"/>
    </source>
</evidence>
<keyword evidence="8" id="KW-0511">Multifunctional enzyme</keyword>
<evidence type="ECO:0000256" key="5">
    <source>
        <dbReference type="ARBA" id="ARBA00022833"/>
    </source>
</evidence>